<dbReference type="HAMAP" id="MF_00361">
    <property type="entry name" value="NAD_kinase"/>
    <property type="match status" value="1"/>
</dbReference>
<dbReference type="SUPFAM" id="SSF111331">
    <property type="entry name" value="NAD kinase/diacylglycerol kinase-like"/>
    <property type="match status" value="1"/>
</dbReference>
<dbReference type="GO" id="GO:0019674">
    <property type="term" value="P:NAD+ metabolic process"/>
    <property type="evidence" value="ECO:0007669"/>
    <property type="project" value="InterPro"/>
</dbReference>
<dbReference type="GO" id="GO:0005737">
    <property type="term" value="C:cytoplasm"/>
    <property type="evidence" value="ECO:0007669"/>
    <property type="project" value="UniProtKB-SubCell"/>
</dbReference>
<dbReference type="GO" id="GO:0003951">
    <property type="term" value="F:NAD+ kinase activity"/>
    <property type="evidence" value="ECO:0007669"/>
    <property type="project" value="UniProtKB-UniRule"/>
</dbReference>
<keyword evidence="5 9" id="KW-0067">ATP-binding</keyword>
<name>A0A0U5CF92_9MICO</name>
<dbReference type="GO" id="GO:0005524">
    <property type="term" value="F:ATP binding"/>
    <property type="evidence" value="ECO:0007669"/>
    <property type="project" value="UniProtKB-KW"/>
</dbReference>
<keyword evidence="1 9" id="KW-0963">Cytoplasm</keyword>
<dbReference type="InterPro" id="IPR002504">
    <property type="entry name" value="NADK"/>
</dbReference>
<evidence type="ECO:0000256" key="2">
    <source>
        <dbReference type="ARBA" id="ARBA00022679"/>
    </source>
</evidence>
<evidence type="ECO:0000256" key="4">
    <source>
        <dbReference type="ARBA" id="ARBA00022777"/>
    </source>
</evidence>
<reference evidence="12" key="1">
    <citation type="submission" date="2015-12" db="EMBL/GenBank/DDBJ databases">
        <authorList>
            <person name="Shamseldin A."/>
            <person name="Moawad H."/>
            <person name="Abd El-Rahim W.M."/>
            <person name="Sadowsky M.J."/>
        </authorList>
    </citation>
    <scope>NUCLEOTIDE SEQUENCE [LARGE SCALE GENOMIC DNA]</scope>
    <source>
        <strain evidence="12">JAM AC0309</strain>
    </source>
</reference>
<dbReference type="OrthoDB" id="9774737at2"/>
<keyword evidence="4 9" id="KW-0418">Kinase</keyword>
<evidence type="ECO:0000256" key="3">
    <source>
        <dbReference type="ARBA" id="ARBA00022741"/>
    </source>
</evidence>
<evidence type="ECO:0000313" key="12">
    <source>
        <dbReference type="Proteomes" id="UP000218965"/>
    </source>
</evidence>
<evidence type="ECO:0000256" key="6">
    <source>
        <dbReference type="ARBA" id="ARBA00022857"/>
    </source>
</evidence>
<dbReference type="InterPro" id="IPR017438">
    <property type="entry name" value="ATP-NAD_kinase_N"/>
</dbReference>
<comment type="catalytic activity">
    <reaction evidence="8 9">
        <text>NAD(+) + ATP = ADP + NADP(+) + H(+)</text>
        <dbReference type="Rhea" id="RHEA:18629"/>
        <dbReference type="ChEBI" id="CHEBI:15378"/>
        <dbReference type="ChEBI" id="CHEBI:30616"/>
        <dbReference type="ChEBI" id="CHEBI:57540"/>
        <dbReference type="ChEBI" id="CHEBI:58349"/>
        <dbReference type="ChEBI" id="CHEBI:456216"/>
        <dbReference type="EC" id="2.7.1.23"/>
    </reaction>
</comment>
<feature type="binding site" evidence="9">
    <location>
        <position position="192"/>
    </location>
    <ligand>
        <name>NAD(+)</name>
        <dbReference type="ChEBI" id="CHEBI:57540"/>
    </ligand>
</feature>
<feature type="binding site" evidence="9">
    <location>
        <begin position="162"/>
        <end position="163"/>
    </location>
    <ligand>
        <name>NAD(+)</name>
        <dbReference type="ChEBI" id="CHEBI:57540"/>
    </ligand>
</feature>
<feature type="binding site" evidence="9">
    <location>
        <begin position="88"/>
        <end position="89"/>
    </location>
    <ligand>
        <name>NAD(+)</name>
        <dbReference type="ChEBI" id="CHEBI:57540"/>
    </ligand>
</feature>
<dbReference type="AlphaFoldDB" id="A0A0U5CF92"/>
<keyword evidence="6 9" id="KW-0521">NADP</keyword>
<dbReference type="InterPro" id="IPR017437">
    <property type="entry name" value="ATP-NAD_kinase_PpnK-typ_C"/>
</dbReference>
<protein>
    <recommendedName>
        <fullName evidence="9">NAD kinase</fullName>
        <ecNumber evidence="9">2.7.1.23</ecNumber>
    </recommendedName>
    <alternativeName>
        <fullName evidence="9">ATP-dependent NAD kinase</fullName>
    </alternativeName>
</protein>
<dbReference type="RefSeq" id="WP_096421163.1">
    <property type="nucleotide sequence ID" value="NZ_AP017315.1"/>
</dbReference>
<dbReference type="EC" id="2.7.1.23" evidence="9"/>
<dbReference type="Pfam" id="PF20143">
    <property type="entry name" value="NAD_kinase_C"/>
    <property type="match status" value="1"/>
</dbReference>
<dbReference type="Proteomes" id="UP000218965">
    <property type="component" value="Chromosome"/>
</dbReference>
<dbReference type="GO" id="GO:0046872">
    <property type="term" value="F:metal ion binding"/>
    <property type="evidence" value="ECO:0007669"/>
    <property type="project" value="UniProtKB-UniRule"/>
</dbReference>
<evidence type="ECO:0000313" key="11">
    <source>
        <dbReference type="EMBL" id="BAU32018.1"/>
    </source>
</evidence>
<dbReference type="EMBL" id="AP017315">
    <property type="protein sequence ID" value="BAU32018.1"/>
    <property type="molecule type" value="Genomic_DNA"/>
</dbReference>
<evidence type="ECO:0000256" key="7">
    <source>
        <dbReference type="ARBA" id="ARBA00023027"/>
    </source>
</evidence>
<dbReference type="PANTHER" id="PTHR20275">
    <property type="entry name" value="NAD KINASE"/>
    <property type="match status" value="1"/>
</dbReference>
<reference evidence="11 12" key="2">
    <citation type="submission" date="2016-01" db="EMBL/GenBank/DDBJ databases">
        <title>Microcella alkaliphila JAM AC0309 whole genome shotgun sequence.</title>
        <authorList>
            <person name="Kurata A."/>
            <person name="Hirose Y."/>
            <person name="Kishimoto N."/>
            <person name="Kobayashi T."/>
        </authorList>
    </citation>
    <scope>NUCLEOTIDE SEQUENCE [LARGE SCALE GENOMIC DNA]</scope>
    <source>
        <strain evidence="11 12">JAM AC0309</strain>
    </source>
</reference>
<feature type="active site" description="Proton acceptor" evidence="9">
    <location>
        <position position="88"/>
    </location>
</feature>
<dbReference type="InterPro" id="IPR016064">
    <property type="entry name" value="NAD/diacylglycerol_kinase_sf"/>
</dbReference>
<evidence type="ECO:0000256" key="9">
    <source>
        <dbReference type="HAMAP-Rule" id="MF_00361"/>
    </source>
</evidence>
<dbReference type="FunFam" id="2.60.200.30:FF:000007">
    <property type="entry name" value="NAD kinase"/>
    <property type="match status" value="1"/>
</dbReference>
<dbReference type="GO" id="GO:0051287">
    <property type="term" value="F:NAD binding"/>
    <property type="evidence" value="ECO:0007669"/>
    <property type="project" value="UniProtKB-ARBA"/>
</dbReference>
<dbReference type="Gene3D" id="3.40.50.10330">
    <property type="entry name" value="Probable inorganic polyphosphate/atp-NAD kinase, domain 1"/>
    <property type="match status" value="1"/>
</dbReference>
<organism evidence="11 12">
    <name type="scientific">Microcella alkaliphila</name>
    <dbReference type="NCBI Taxonomy" id="279828"/>
    <lineage>
        <taxon>Bacteria</taxon>
        <taxon>Bacillati</taxon>
        <taxon>Actinomycetota</taxon>
        <taxon>Actinomycetes</taxon>
        <taxon>Micrococcales</taxon>
        <taxon>Microbacteriaceae</taxon>
        <taxon>Microcella</taxon>
    </lineage>
</organism>
<dbReference type="Pfam" id="PF01513">
    <property type="entry name" value="NAD_kinase"/>
    <property type="match status" value="1"/>
</dbReference>
<feature type="region of interest" description="Disordered" evidence="10">
    <location>
        <begin position="312"/>
        <end position="349"/>
    </location>
</feature>
<dbReference type="KEGG" id="malk:MalAC0309_1160"/>
<dbReference type="GO" id="GO:0006741">
    <property type="term" value="P:NADP+ biosynthetic process"/>
    <property type="evidence" value="ECO:0007669"/>
    <property type="project" value="UniProtKB-UniRule"/>
</dbReference>
<comment type="cofactor">
    <cofactor evidence="9">
        <name>a divalent metal cation</name>
        <dbReference type="ChEBI" id="CHEBI:60240"/>
    </cofactor>
</comment>
<accession>A0A0U5CF92</accession>
<feature type="binding site" evidence="9">
    <location>
        <begin position="203"/>
        <end position="208"/>
    </location>
    <ligand>
        <name>NAD(+)</name>
        <dbReference type="ChEBI" id="CHEBI:57540"/>
    </ligand>
</feature>
<feature type="binding site" evidence="9">
    <location>
        <position position="93"/>
    </location>
    <ligand>
        <name>NAD(+)</name>
        <dbReference type="ChEBI" id="CHEBI:57540"/>
    </ligand>
</feature>
<comment type="function">
    <text evidence="9">Involved in the regulation of the intracellular balance of NAD and NADP, and is a key enzyme in the biosynthesis of NADP. Catalyzes specifically the phosphorylation on 2'-hydroxyl of the adenosine moiety of NAD to yield NADP.</text>
</comment>
<evidence type="ECO:0000256" key="1">
    <source>
        <dbReference type="ARBA" id="ARBA00022490"/>
    </source>
</evidence>
<feature type="binding site" evidence="9">
    <location>
        <position position="173"/>
    </location>
    <ligand>
        <name>NAD(+)</name>
        <dbReference type="ChEBI" id="CHEBI:57540"/>
    </ligand>
</feature>
<comment type="subcellular location">
    <subcellularLocation>
        <location evidence="9">Cytoplasm</location>
    </subcellularLocation>
</comment>
<keyword evidence="7 9" id="KW-0520">NAD</keyword>
<comment type="similarity">
    <text evidence="9">Belongs to the NAD kinase family.</text>
</comment>
<gene>
    <name evidence="11" type="primary">ppnK</name>
    <name evidence="9" type="synonym">nadK</name>
    <name evidence="11" type="ORF">MalAC0309_1160</name>
</gene>
<dbReference type="Gene3D" id="2.60.200.30">
    <property type="entry name" value="Probable inorganic polyphosphate/atp-NAD kinase, domain 2"/>
    <property type="match status" value="1"/>
</dbReference>
<keyword evidence="3 9" id="KW-0547">Nucleotide-binding</keyword>
<evidence type="ECO:0000256" key="10">
    <source>
        <dbReference type="SAM" id="MobiDB-lite"/>
    </source>
</evidence>
<dbReference type="NCBIfam" id="NF002892">
    <property type="entry name" value="PRK03372.1"/>
    <property type="match status" value="1"/>
</dbReference>
<sequence>MTERHILVVAHTGRDESLEAAVTVCRLLGDAGLTPVVAADSVNDLREATGGAELRVLADAGQPGESGVDAAPGVAVGDIELVIVLGGDGTILRAAELVRGGSAPLLGVNLGHVGFLAESERDSLAEAVARVLSRDYLVEERMTLSVRVKVDGEVIWQTWALNEATVEKASRERMLDLAVAVDGRPLTSFGADGVVMATPTGSTAYAFSAGGPVVWPSLDALLMVPLSAHALFARPLVVGPNSSLAVDVLDRTGATGVLWCDGRRAFDLPAGARVVARRSSTPVRLARLHPGPFTDRLVHKFALPVHGWRGGADAEPPATGAITVPRASAGASGADADAAAGEGAEGDAS</sequence>
<evidence type="ECO:0000256" key="5">
    <source>
        <dbReference type="ARBA" id="ARBA00022840"/>
    </source>
</evidence>
<keyword evidence="2 9" id="KW-0808">Transferase</keyword>
<dbReference type="PANTHER" id="PTHR20275:SF0">
    <property type="entry name" value="NAD KINASE"/>
    <property type="match status" value="1"/>
</dbReference>
<feature type="compositionally biased region" description="Low complexity" evidence="10">
    <location>
        <begin position="327"/>
        <end position="343"/>
    </location>
</feature>
<proteinExistence type="inferred from homology"/>
<evidence type="ECO:0000256" key="8">
    <source>
        <dbReference type="ARBA" id="ARBA00047925"/>
    </source>
</evidence>
<comment type="caution">
    <text evidence="9">Lacks conserved residue(s) required for the propagation of feature annotation.</text>
</comment>